<evidence type="ECO:0000313" key="3">
    <source>
        <dbReference type="Proteomes" id="UP000186940"/>
    </source>
</evidence>
<dbReference type="AlphaFoldDB" id="A0A1F2PD42"/>
<keyword evidence="1" id="KW-1277">Toxin-antitoxin system</keyword>
<gene>
    <name evidence="2" type="ORF">SCAL_000468</name>
</gene>
<dbReference type="InterPro" id="IPR035093">
    <property type="entry name" value="RelE/ParE_toxin_dom_sf"/>
</dbReference>
<dbReference type="PANTHER" id="PTHR35601">
    <property type="entry name" value="TOXIN RELE"/>
    <property type="match status" value="1"/>
</dbReference>
<protein>
    <submittedName>
        <fullName evidence="2">Addiction module antitoxin</fullName>
    </submittedName>
</protein>
<dbReference type="Pfam" id="PF05016">
    <property type="entry name" value="ParE_toxin"/>
    <property type="match status" value="1"/>
</dbReference>
<dbReference type="SUPFAM" id="SSF143011">
    <property type="entry name" value="RelE-like"/>
    <property type="match status" value="1"/>
</dbReference>
<name>A0A1F2PD42_9EURY</name>
<dbReference type="STRING" id="1838285.SCAL_000468"/>
<dbReference type="InterPro" id="IPR007712">
    <property type="entry name" value="RelE/ParE_toxin"/>
</dbReference>
<organism evidence="2 3">
    <name type="scientific">Candidatus Syntropharchaeum caldarium</name>
    <dbReference type="NCBI Taxonomy" id="1838285"/>
    <lineage>
        <taxon>Archaea</taxon>
        <taxon>Methanobacteriati</taxon>
        <taxon>Methanobacteriota</taxon>
        <taxon>Stenosarchaea group</taxon>
        <taxon>Methanomicrobia</taxon>
        <taxon>Methanosarcinales</taxon>
        <taxon>ANME-2 cluster</taxon>
        <taxon>Candidatus Syntropharchaeum</taxon>
    </lineage>
</organism>
<reference evidence="2" key="1">
    <citation type="submission" date="2016-05" db="EMBL/GenBank/DDBJ databases">
        <title>Microbial consortia oxidize butane by reversing methanogenesis.</title>
        <authorList>
            <person name="Laso-Perez R."/>
            <person name="Richter M."/>
            <person name="Wegener G."/>
            <person name="Musat F."/>
        </authorList>
    </citation>
    <scope>NUCLEOTIDE SEQUENCE [LARGE SCALE GENOMIC DNA]</scope>
    <source>
        <strain evidence="2">BOX2</strain>
    </source>
</reference>
<evidence type="ECO:0000313" key="2">
    <source>
        <dbReference type="EMBL" id="OFV68792.1"/>
    </source>
</evidence>
<sequence length="124" mass="14775">MYKVVFTQRALKDLENIDKEVRNRIATKLKECTKEPLIYARKLSNPKIGTYRFRVGDYRVIFDIDKKHSDFANWTQKEHLQMIKLRFTGNYYTRDRVERLKRDLEKVGLGGRVDMFMMSASYGA</sequence>
<comment type="caution">
    <text evidence="2">The sequence shown here is derived from an EMBL/GenBank/DDBJ whole genome shotgun (WGS) entry which is preliminary data.</text>
</comment>
<dbReference type="PANTHER" id="PTHR35601:SF1">
    <property type="entry name" value="TOXIN RELE"/>
    <property type="match status" value="1"/>
</dbReference>
<dbReference type="EMBL" id="LYOS01000001">
    <property type="protein sequence ID" value="OFV68792.1"/>
    <property type="molecule type" value="Genomic_DNA"/>
</dbReference>
<dbReference type="Gene3D" id="3.30.2310.20">
    <property type="entry name" value="RelE-like"/>
    <property type="match status" value="1"/>
</dbReference>
<proteinExistence type="predicted"/>
<accession>A0A1F2PD42</accession>
<evidence type="ECO:0000256" key="1">
    <source>
        <dbReference type="ARBA" id="ARBA00022649"/>
    </source>
</evidence>
<keyword evidence="3" id="KW-1185">Reference proteome</keyword>
<dbReference type="Proteomes" id="UP000186940">
    <property type="component" value="Unassembled WGS sequence"/>
</dbReference>